<feature type="signal peptide" evidence="2">
    <location>
        <begin position="1"/>
        <end position="22"/>
    </location>
</feature>
<dbReference type="AlphaFoldDB" id="A0AA87Z347"/>
<dbReference type="GO" id="GO:0071944">
    <property type="term" value="C:cell periphery"/>
    <property type="evidence" value="ECO:0007669"/>
    <property type="project" value="TreeGrafter"/>
</dbReference>
<keyword evidence="5" id="KW-1185">Reference proteome</keyword>
<evidence type="ECO:0000313" key="3">
    <source>
        <dbReference type="EMBL" id="GMN28747.1"/>
    </source>
</evidence>
<evidence type="ECO:0000313" key="5">
    <source>
        <dbReference type="Proteomes" id="UP001187192"/>
    </source>
</evidence>
<evidence type="ECO:0000256" key="1">
    <source>
        <dbReference type="ARBA" id="ARBA00022729"/>
    </source>
</evidence>
<gene>
    <name evidence="3" type="ORF">TIFTF001_051684</name>
    <name evidence="4" type="ORF">TIFTF001_051685</name>
</gene>
<reference evidence="3" key="1">
    <citation type="submission" date="2023-07" db="EMBL/GenBank/DDBJ databases">
        <title>draft genome sequence of fig (Ficus carica).</title>
        <authorList>
            <person name="Takahashi T."/>
            <person name="Nishimura K."/>
        </authorList>
    </citation>
    <scope>NUCLEOTIDE SEQUENCE</scope>
</reference>
<feature type="non-terminal residue" evidence="3">
    <location>
        <position position="1"/>
    </location>
</feature>
<dbReference type="Pfam" id="PF01190">
    <property type="entry name" value="Pollen_Ole_e_1"/>
    <property type="match status" value="1"/>
</dbReference>
<dbReference type="Proteomes" id="UP001187192">
    <property type="component" value="Unassembled WGS sequence"/>
</dbReference>
<feature type="chain" id="PRO_5041851633" description="Pollen Ole e 1 allergen and extensin family protein" evidence="2">
    <location>
        <begin position="23"/>
        <end position="266"/>
    </location>
</feature>
<dbReference type="EMBL" id="BTGU01009830">
    <property type="protein sequence ID" value="GMN28761.1"/>
    <property type="molecule type" value="Genomic_DNA"/>
</dbReference>
<dbReference type="PANTHER" id="PTHR33470:SF40">
    <property type="entry name" value="PROTEIN SEED AND ROOT HAIR PROTECTIVE PROTEIN"/>
    <property type="match status" value="1"/>
</dbReference>
<dbReference type="GO" id="GO:0009723">
    <property type="term" value="P:response to ethylene"/>
    <property type="evidence" value="ECO:0007669"/>
    <property type="project" value="TreeGrafter"/>
</dbReference>
<organism evidence="3 5">
    <name type="scientific">Ficus carica</name>
    <name type="common">Common fig</name>
    <dbReference type="NCBI Taxonomy" id="3494"/>
    <lineage>
        <taxon>Eukaryota</taxon>
        <taxon>Viridiplantae</taxon>
        <taxon>Streptophyta</taxon>
        <taxon>Embryophyta</taxon>
        <taxon>Tracheophyta</taxon>
        <taxon>Spermatophyta</taxon>
        <taxon>Magnoliopsida</taxon>
        <taxon>eudicotyledons</taxon>
        <taxon>Gunneridae</taxon>
        <taxon>Pentapetalae</taxon>
        <taxon>rosids</taxon>
        <taxon>fabids</taxon>
        <taxon>Rosales</taxon>
        <taxon>Moraceae</taxon>
        <taxon>Ficeae</taxon>
        <taxon>Ficus</taxon>
    </lineage>
</organism>
<sequence length="266" mass="29845">MALTRLILCPLVLLSLLVIATANYENYGSTQNNPEFYPRNSQLLDHDHHQLVDENLVDEHLHNLIPNNHENKQYYTIPQRNYNFIPTEESSHQKLPKPEGQNYNSYVPTKSPYYDQVRRGQIDPKISFVGVQGIILCESTFAPIQGAVARITCRSSNGYNNALVSVLSSKTDERGYFLASLPVSELKEKSVNVQECKAFLEYSPSETYNVPTNSGLTGAPLSLFKVYEDKVYYNVGTLFYAPKTPYSSVPNGVPVSSNEHPAPNGH</sequence>
<evidence type="ECO:0000256" key="2">
    <source>
        <dbReference type="SAM" id="SignalP"/>
    </source>
</evidence>
<keyword evidence="1 2" id="KW-0732">Signal</keyword>
<dbReference type="PANTHER" id="PTHR33470">
    <property type="entry name" value="OS01G0164075 PROTEIN"/>
    <property type="match status" value="1"/>
</dbReference>
<dbReference type="EMBL" id="BTGU01009829">
    <property type="protein sequence ID" value="GMN28747.1"/>
    <property type="molecule type" value="Genomic_DNA"/>
</dbReference>
<protein>
    <recommendedName>
        <fullName evidence="6">Pollen Ole e 1 allergen and extensin family protein</fullName>
    </recommendedName>
</protein>
<accession>A0AA87Z347</accession>
<comment type="caution">
    <text evidence="3">The sequence shown here is derived from an EMBL/GenBank/DDBJ whole genome shotgun (WGS) entry which is preliminary data.</text>
</comment>
<proteinExistence type="predicted"/>
<evidence type="ECO:0008006" key="6">
    <source>
        <dbReference type="Google" id="ProtNLM"/>
    </source>
</evidence>
<evidence type="ECO:0000313" key="4">
    <source>
        <dbReference type="EMBL" id="GMN28761.1"/>
    </source>
</evidence>
<name>A0AA87Z347_FICCA</name>